<feature type="non-terminal residue" evidence="1">
    <location>
        <position position="57"/>
    </location>
</feature>
<keyword evidence="2" id="KW-1185">Reference proteome</keyword>
<dbReference type="EMBL" id="BQXS01009466">
    <property type="protein sequence ID" value="GKT31241.1"/>
    <property type="molecule type" value="Genomic_DNA"/>
</dbReference>
<protein>
    <submittedName>
        <fullName evidence="1">Uncharacterized protein</fullName>
    </submittedName>
</protein>
<dbReference type="Proteomes" id="UP001057375">
    <property type="component" value="Unassembled WGS sequence"/>
</dbReference>
<accession>A0ABQ5KFE0</accession>
<reference evidence="1" key="1">
    <citation type="submission" date="2022-03" db="EMBL/GenBank/DDBJ databases">
        <title>Draft genome sequence of Aduncisulcus paluster, a free-living microaerophilic Fornicata.</title>
        <authorList>
            <person name="Yuyama I."/>
            <person name="Kume K."/>
            <person name="Tamura T."/>
            <person name="Inagaki Y."/>
            <person name="Hashimoto T."/>
        </authorList>
    </citation>
    <scope>NUCLEOTIDE SEQUENCE</scope>
    <source>
        <strain evidence="1">NY0171</strain>
    </source>
</reference>
<gene>
    <name evidence="1" type="ORF">ADUPG1_005806</name>
</gene>
<comment type="caution">
    <text evidence="1">The sequence shown here is derived from an EMBL/GenBank/DDBJ whole genome shotgun (WGS) entry which is preliminary data.</text>
</comment>
<organism evidence="1 2">
    <name type="scientific">Aduncisulcus paluster</name>
    <dbReference type="NCBI Taxonomy" id="2918883"/>
    <lineage>
        <taxon>Eukaryota</taxon>
        <taxon>Metamonada</taxon>
        <taxon>Carpediemonas-like organisms</taxon>
        <taxon>Aduncisulcus</taxon>
    </lineage>
</organism>
<proteinExistence type="predicted"/>
<sequence length="57" mass="6193">MSFTSGTVFQSEEQDIFSLEPRMSSSVSRVMVCGLKFSFSLSCLSSRVAAVLPILKA</sequence>
<evidence type="ECO:0000313" key="1">
    <source>
        <dbReference type="EMBL" id="GKT31241.1"/>
    </source>
</evidence>
<evidence type="ECO:0000313" key="2">
    <source>
        <dbReference type="Proteomes" id="UP001057375"/>
    </source>
</evidence>
<name>A0ABQ5KFE0_9EUKA</name>